<keyword evidence="2" id="KW-0813">Transport</keyword>
<dbReference type="PANTHER" id="PTHR12166:SF8">
    <property type="entry name" value="CALCIUM-DEPENDENT SECRETION ACTIVATOR"/>
    <property type="match status" value="1"/>
</dbReference>
<dbReference type="SMART" id="SM01145">
    <property type="entry name" value="DUF1041"/>
    <property type="match status" value="1"/>
</dbReference>
<reference evidence="14 15" key="2">
    <citation type="journal article" date="2010" name="Nucleic Acids Res.">
        <title>BeetleBase in 2010: revisions to provide comprehensive genomic information for Tribolium castaneum.</title>
        <authorList>
            <person name="Kim H.S."/>
            <person name="Murphy T."/>
            <person name="Xia J."/>
            <person name="Caragea D."/>
            <person name="Park Y."/>
            <person name="Beeman R.W."/>
            <person name="Lorenzen M.D."/>
            <person name="Butcher S."/>
            <person name="Manak J.R."/>
            <person name="Brown S.J."/>
        </authorList>
    </citation>
    <scope>GENOME REANNOTATION</scope>
    <source>
        <strain evidence="14 15">Georgia GA2</strain>
    </source>
</reference>
<dbReference type="SUPFAM" id="SSF50729">
    <property type="entry name" value="PH domain-like"/>
    <property type="match status" value="1"/>
</dbReference>
<evidence type="ECO:0000259" key="13">
    <source>
        <dbReference type="PROSITE" id="PS51258"/>
    </source>
</evidence>
<dbReference type="InterPro" id="IPR011993">
    <property type="entry name" value="PH-like_dom_sf"/>
</dbReference>
<evidence type="ECO:0000256" key="4">
    <source>
        <dbReference type="ARBA" id="ARBA00022723"/>
    </source>
</evidence>
<keyword evidence="7" id="KW-0770">Synapse</keyword>
<dbReference type="GO" id="GO:0046872">
    <property type="term" value="F:metal ion binding"/>
    <property type="evidence" value="ECO:0007669"/>
    <property type="project" value="UniProtKB-KW"/>
</dbReference>
<evidence type="ECO:0000259" key="12">
    <source>
        <dbReference type="PROSITE" id="PS50003"/>
    </source>
</evidence>
<dbReference type="PANTHER" id="PTHR12166">
    <property type="entry name" value="CALCIUM-DEPENDENT SECRETION ACTIVATOR"/>
    <property type="match status" value="1"/>
</dbReference>
<dbReference type="InterPro" id="IPR001849">
    <property type="entry name" value="PH_domain"/>
</dbReference>
<keyword evidence="15" id="KW-1185">Reference proteome</keyword>
<evidence type="ECO:0000256" key="9">
    <source>
        <dbReference type="ARBA" id="ARBA00023136"/>
    </source>
</evidence>
<dbReference type="AlphaFoldDB" id="A0A139WPE0"/>
<dbReference type="InterPro" id="IPR010439">
    <property type="entry name" value="MUN_dom"/>
</dbReference>
<keyword evidence="4" id="KW-0479">Metal-binding</keyword>
<evidence type="ECO:0000256" key="8">
    <source>
        <dbReference type="ARBA" id="ARBA00023121"/>
    </source>
</evidence>
<evidence type="ECO:0000313" key="15">
    <source>
        <dbReference type="Proteomes" id="UP000007266"/>
    </source>
</evidence>
<evidence type="ECO:0000256" key="10">
    <source>
        <dbReference type="ARBA" id="ARBA00023329"/>
    </source>
</evidence>
<proteinExistence type="predicted"/>
<dbReference type="SMART" id="SM00233">
    <property type="entry name" value="PH"/>
    <property type="match status" value="1"/>
</dbReference>
<keyword evidence="6" id="KW-0653">Protein transport</keyword>
<dbReference type="Gene3D" id="1.10.357.50">
    <property type="match status" value="1"/>
</dbReference>
<dbReference type="FunFam" id="2.30.29.30:FF:000007">
    <property type="entry name" value="Calcium-dependent secretion activator 2 isoform B"/>
    <property type="match status" value="1"/>
</dbReference>
<comment type="subcellular location">
    <subcellularLocation>
        <location evidence="1">Cytoplasmic vesicle membrane</location>
    </subcellularLocation>
    <subcellularLocation>
        <location evidence="11">Synapse</location>
    </subcellularLocation>
</comment>
<gene>
    <name evidence="14" type="primary">AUGUSTUS-3.0.2_13590</name>
    <name evidence="14" type="ORF">TcasGA2_TC013590</name>
</gene>
<dbReference type="Pfam" id="PF06292">
    <property type="entry name" value="MUN"/>
    <property type="match status" value="1"/>
</dbReference>
<dbReference type="GO" id="GO:0016079">
    <property type="term" value="P:synaptic vesicle exocytosis"/>
    <property type="evidence" value="ECO:0007669"/>
    <property type="project" value="InterPro"/>
</dbReference>
<accession>A0A139WPE0</accession>
<dbReference type="PROSITE" id="PS51258">
    <property type="entry name" value="MHD1"/>
    <property type="match status" value="1"/>
</dbReference>
<dbReference type="InterPro" id="IPR014770">
    <property type="entry name" value="Munc13_1"/>
</dbReference>
<keyword evidence="8" id="KW-0446">Lipid-binding</keyword>
<dbReference type="Gene3D" id="2.30.29.30">
    <property type="entry name" value="Pleckstrin-homology domain (PH domain)/Phosphotyrosine-binding domain (PTB)"/>
    <property type="match status" value="1"/>
</dbReference>
<dbReference type="Pfam" id="PF00169">
    <property type="entry name" value="PH"/>
    <property type="match status" value="1"/>
</dbReference>
<dbReference type="GO" id="GO:0098793">
    <property type="term" value="C:presynapse"/>
    <property type="evidence" value="ECO:0007669"/>
    <property type="project" value="GOC"/>
</dbReference>
<evidence type="ECO:0000256" key="5">
    <source>
        <dbReference type="ARBA" id="ARBA00022837"/>
    </source>
</evidence>
<dbReference type="InterPro" id="IPR033227">
    <property type="entry name" value="CAPS"/>
</dbReference>
<evidence type="ECO:0000256" key="6">
    <source>
        <dbReference type="ARBA" id="ARBA00022927"/>
    </source>
</evidence>
<evidence type="ECO:0000256" key="3">
    <source>
        <dbReference type="ARBA" id="ARBA00022483"/>
    </source>
</evidence>
<evidence type="ECO:0000256" key="1">
    <source>
        <dbReference type="ARBA" id="ARBA00004156"/>
    </source>
</evidence>
<evidence type="ECO:0000313" key="14">
    <source>
        <dbReference type="EMBL" id="KYB29645.1"/>
    </source>
</evidence>
<dbReference type="GO" id="GO:0008289">
    <property type="term" value="F:lipid binding"/>
    <property type="evidence" value="ECO:0007669"/>
    <property type="project" value="UniProtKB-KW"/>
</dbReference>
<dbReference type="EMBL" id="KQ971307">
    <property type="protein sequence ID" value="KYB29645.1"/>
    <property type="molecule type" value="Genomic_DNA"/>
</dbReference>
<protein>
    <submittedName>
        <fullName evidence="14">Calcium-dependent secretion activator-like Protein</fullName>
    </submittedName>
</protein>
<dbReference type="CDD" id="cd01234">
    <property type="entry name" value="PH_CADPS"/>
    <property type="match status" value="1"/>
</dbReference>
<keyword evidence="3" id="KW-0268">Exocytosis</keyword>
<dbReference type="FunFam" id="1.10.357.50:FF:000002">
    <property type="entry name" value="calcium-dependent secretion activator 2 isoform X7"/>
    <property type="match status" value="1"/>
</dbReference>
<sequence>MTVPKNLPDQDLRIRIACRMDKPLNMKHCGYLYALGKNVWKKWKKRYYVLVQVSQYTFAMCSYKEKKSEPSEMMQLDGYTVDYIEASSANLMVGMGKHLEGGRYFFNAVKEGDSIIYASDDENECHLWVMAMYRATGQSHKPTPPLTLQDKNSTISKIQGDADRARKHGMEDFISADPCQFDHAALFKLLQNLTLEYRLNDPYCSLGWFSPGQVFVLDEYCARYGVRGCYRHLCYLSDLLDRAEKNIMIDPTLIHYSFAFCASHVHGNRPDGVGSVTHEEKEKFQEVKERLRVLLENQITNFRYCFPFGRPEGALKATLSLLERVLMKDIVTPVPPEEVRGMIKKCLETAALLNYTRLSSEAKIEEDLRGETMVPPSKKLDDLIHLAELCVDLLQQNEEHYAEAFAWFSDLLVEHAEIFWSLFAVDMDRVLAEQPADTWDSFPLFQILNDYLRTDDNLKNGRFHQHLRDTFAPLVVRYVDLMESSIAQSIHKGFEKERWEIKGNGCATSEDLFWKLDALQSFIRDLHWPDAEFRQHLEQRLKLMACDMIESCIQRTETAFQQWLKKSVTFISTDYIIPSEMCAMVNVILDAKNQSLKLCAVDGIDVHQYHTKIDDQIDKTLANMNQGMISKLMSVLEATLSKLSRYDEGSLIGSILSFTNVSGSGKDMGQGYVNFTRNCMDQIRGKVTDELWILNFFEQWYTSQINMLCNWLSERLDHTLHPYQCTCLAHIVKKIYSDFELQGVMEDKLNSKAYQTIAQRMQTEEATCALTMGQAEGGSEGLDEDGDNRSKTKVTIMESLSGEDGNYVSNIGNMVAGRVGNIFGKGLGGISTKFGGGTSSWF</sequence>
<feature type="domain" description="PH" evidence="12">
    <location>
        <begin position="25"/>
        <end position="137"/>
    </location>
</feature>
<organism evidence="14 15">
    <name type="scientific">Tribolium castaneum</name>
    <name type="common">Red flour beetle</name>
    <dbReference type="NCBI Taxonomy" id="7070"/>
    <lineage>
        <taxon>Eukaryota</taxon>
        <taxon>Metazoa</taxon>
        <taxon>Ecdysozoa</taxon>
        <taxon>Arthropoda</taxon>
        <taxon>Hexapoda</taxon>
        <taxon>Insecta</taxon>
        <taxon>Pterygota</taxon>
        <taxon>Neoptera</taxon>
        <taxon>Endopterygota</taxon>
        <taxon>Coleoptera</taxon>
        <taxon>Polyphaga</taxon>
        <taxon>Cucujiformia</taxon>
        <taxon>Tenebrionidae</taxon>
        <taxon>Tenebrionidae incertae sedis</taxon>
        <taxon>Tribolium</taxon>
    </lineage>
</organism>
<evidence type="ECO:0000256" key="7">
    <source>
        <dbReference type="ARBA" id="ARBA00023018"/>
    </source>
</evidence>
<evidence type="ECO:0000256" key="11">
    <source>
        <dbReference type="ARBA" id="ARBA00034103"/>
    </source>
</evidence>
<dbReference type="Proteomes" id="UP000007266">
    <property type="component" value="Linkage group 1"/>
</dbReference>
<keyword evidence="9" id="KW-0472">Membrane</keyword>
<evidence type="ECO:0000256" key="2">
    <source>
        <dbReference type="ARBA" id="ARBA00022448"/>
    </source>
</evidence>
<keyword evidence="10" id="KW-0968">Cytoplasmic vesicle</keyword>
<keyword evidence="5" id="KW-0106">Calcium</keyword>
<dbReference type="GO" id="GO:0015031">
    <property type="term" value="P:protein transport"/>
    <property type="evidence" value="ECO:0007669"/>
    <property type="project" value="UniProtKB-KW"/>
</dbReference>
<dbReference type="GO" id="GO:1990504">
    <property type="term" value="P:dense core granule exocytosis"/>
    <property type="evidence" value="ECO:0007669"/>
    <property type="project" value="InterPro"/>
</dbReference>
<name>A0A139WPE0_TRICA</name>
<reference evidence="14 15" key="1">
    <citation type="journal article" date="2008" name="Nature">
        <title>The genome of the model beetle and pest Tribolium castaneum.</title>
        <authorList>
            <consortium name="Tribolium Genome Sequencing Consortium"/>
            <person name="Richards S."/>
            <person name="Gibbs R.A."/>
            <person name="Weinstock G.M."/>
            <person name="Brown S.J."/>
            <person name="Denell R."/>
            <person name="Beeman R.W."/>
            <person name="Gibbs R."/>
            <person name="Beeman R.W."/>
            <person name="Brown S.J."/>
            <person name="Bucher G."/>
            <person name="Friedrich M."/>
            <person name="Grimmelikhuijzen C.J."/>
            <person name="Klingler M."/>
            <person name="Lorenzen M."/>
            <person name="Richards S."/>
            <person name="Roth S."/>
            <person name="Schroder R."/>
            <person name="Tautz D."/>
            <person name="Zdobnov E.M."/>
            <person name="Muzny D."/>
            <person name="Gibbs R.A."/>
            <person name="Weinstock G.M."/>
            <person name="Attaway T."/>
            <person name="Bell S."/>
            <person name="Buhay C.J."/>
            <person name="Chandrabose M.N."/>
            <person name="Chavez D."/>
            <person name="Clerk-Blankenburg K.P."/>
            <person name="Cree A."/>
            <person name="Dao M."/>
            <person name="Davis C."/>
            <person name="Chacko J."/>
            <person name="Dinh H."/>
            <person name="Dugan-Rocha S."/>
            <person name="Fowler G."/>
            <person name="Garner T.T."/>
            <person name="Garnes J."/>
            <person name="Gnirke A."/>
            <person name="Hawes A."/>
            <person name="Hernandez J."/>
            <person name="Hines S."/>
            <person name="Holder M."/>
            <person name="Hume J."/>
            <person name="Jhangiani S.N."/>
            <person name="Joshi V."/>
            <person name="Khan Z.M."/>
            <person name="Jackson L."/>
            <person name="Kovar C."/>
            <person name="Kowis A."/>
            <person name="Lee S."/>
            <person name="Lewis L.R."/>
            <person name="Margolis J."/>
            <person name="Morgan M."/>
            <person name="Nazareth L.V."/>
            <person name="Nguyen N."/>
            <person name="Okwuonu G."/>
            <person name="Parker D."/>
            <person name="Richards S."/>
            <person name="Ruiz S.J."/>
            <person name="Santibanez J."/>
            <person name="Savard J."/>
            <person name="Scherer S.E."/>
            <person name="Schneider B."/>
            <person name="Sodergren E."/>
            <person name="Tautz D."/>
            <person name="Vattahil S."/>
            <person name="Villasana D."/>
            <person name="White C.S."/>
            <person name="Wright R."/>
            <person name="Park Y."/>
            <person name="Beeman R.W."/>
            <person name="Lord J."/>
            <person name="Oppert B."/>
            <person name="Lorenzen M."/>
            <person name="Brown S."/>
            <person name="Wang L."/>
            <person name="Savard J."/>
            <person name="Tautz D."/>
            <person name="Richards S."/>
            <person name="Weinstock G."/>
            <person name="Gibbs R.A."/>
            <person name="Liu Y."/>
            <person name="Worley K."/>
            <person name="Weinstock G."/>
            <person name="Elsik C.G."/>
            <person name="Reese J.T."/>
            <person name="Elhaik E."/>
            <person name="Landan G."/>
            <person name="Graur D."/>
            <person name="Arensburger P."/>
            <person name="Atkinson P."/>
            <person name="Beeman R.W."/>
            <person name="Beidler J."/>
            <person name="Brown S.J."/>
            <person name="Demuth J.P."/>
            <person name="Drury D.W."/>
            <person name="Du Y.Z."/>
            <person name="Fujiwara H."/>
            <person name="Lorenzen M."/>
            <person name="Maselli V."/>
            <person name="Osanai M."/>
            <person name="Park Y."/>
            <person name="Robertson H.M."/>
            <person name="Tu Z."/>
            <person name="Wang J.J."/>
            <person name="Wang S."/>
            <person name="Richards S."/>
            <person name="Song H."/>
            <person name="Zhang L."/>
            <person name="Sodergren E."/>
            <person name="Werner D."/>
            <person name="Stanke M."/>
            <person name="Morgenstern B."/>
            <person name="Solovyev V."/>
            <person name="Kosarev P."/>
            <person name="Brown G."/>
            <person name="Chen H.C."/>
            <person name="Ermolaeva O."/>
            <person name="Hlavina W."/>
            <person name="Kapustin Y."/>
            <person name="Kiryutin B."/>
            <person name="Kitts P."/>
            <person name="Maglott D."/>
            <person name="Pruitt K."/>
            <person name="Sapojnikov V."/>
            <person name="Souvorov A."/>
            <person name="Mackey A.J."/>
            <person name="Waterhouse R.M."/>
            <person name="Wyder S."/>
            <person name="Zdobnov E.M."/>
            <person name="Zdobnov E.M."/>
            <person name="Wyder S."/>
            <person name="Kriventseva E.V."/>
            <person name="Kadowaki T."/>
            <person name="Bork P."/>
            <person name="Aranda M."/>
            <person name="Bao R."/>
            <person name="Beermann A."/>
            <person name="Berns N."/>
            <person name="Bolognesi R."/>
            <person name="Bonneton F."/>
            <person name="Bopp D."/>
            <person name="Brown S.J."/>
            <person name="Bucher G."/>
            <person name="Butts T."/>
            <person name="Chaumot A."/>
            <person name="Denell R.E."/>
            <person name="Ferrier D.E."/>
            <person name="Friedrich M."/>
            <person name="Gordon C.M."/>
            <person name="Jindra M."/>
            <person name="Klingler M."/>
            <person name="Lan Q."/>
            <person name="Lattorff H.M."/>
            <person name="Laudet V."/>
            <person name="von Levetsow C."/>
            <person name="Liu Z."/>
            <person name="Lutz R."/>
            <person name="Lynch J.A."/>
            <person name="da Fonseca R.N."/>
            <person name="Posnien N."/>
            <person name="Reuter R."/>
            <person name="Roth S."/>
            <person name="Savard J."/>
            <person name="Schinko J.B."/>
            <person name="Schmitt C."/>
            <person name="Schoppmeier M."/>
            <person name="Schroder R."/>
            <person name="Shippy T.D."/>
            <person name="Simonnet F."/>
            <person name="Marques-Souza H."/>
            <person name="Tautz D."/>
            <person name="Tomoyasu Y."/>
            <person name="Trauner J."/>
            <person name="Van der Zee M."/>
            <person name="Vervoort M."/>
            <person name="Wittkopp N."/>
            <person name="Wimmer E.A."/>
            <person name="Yang X."/>
            <person name="Jones A.K."/>
            <person name="Sattelle D.B."/>
            <person name="Ebert P.R."/>
            <person name="Nelson D."/>
            <person name="Scott J.G."/>
            <person name="Beeman R.W."/>
            <person name="Muthukrishnan S."/>
            <person name="Kramer K.J."/>
            <person name="Arakane Y."/>
            <person name="Beeman R.W."/>
            <person name="Zhu Q."/>
            <person name="Hogenkamp D."/>
            <person name="Dixit R."/>
            <person name="Oppert B."/>
            <person name="Jiang H."/>
            <person name="Zou Z."/>
            <person name="Marshall J."/>
            <person name="Elpidina E."/>
            <person name="Vinokurov K."/>
            <person name="Oppert C."/>
            <person name="Zou Z."/>
            <person name="Evans J."/>
            <person name="Lu Z."/>
            <person name="Zhao P."/>
            <person name="Sumathipala N."/>
            <person name="Altincicek B."/>
            <person name="Vilcinskas A."/>
            <person name="Williams M."/>
            <person name="Hultmark D."/>
            <person name="Hetru C."/>
            <person name="Jiang H."/>
            <person name="Grimmelikhuijzen C.J."/>
            <person name="Hauser F."/>
            <person name="Cazzamali G."/>
            <person name="Williamson M."/>
            <person name="Park Y."/>
            <person name="Li B."/>
            <person name="Tanaka Y."/>
            <person name="Predel R."/>
            <person name="Neupert S."/>
            <person name="Schachtner J."/>
            <person name="Verleyen P."/>
            <person name="Raible F."/>
            <person name="Bork P."/>
            <person name="Friedrich M."/>
            <person name="Walden K.K."/>
            <person name="Robertson H.M."/>
            <person name="Angeli S."/>
            <person name="Foret S."/>
            <person name="Bucher G."/>
            <person name="Schuetz S."/>
            <person name="Maleszka R."/>
            <person name="Wimmer E.A."/>
            <person name="Beeman R.W."/>
            <person name="Lorenzen M."/>
            <person name="Tomoyasu Y."/>
            <person name="Miller S.C."/>
            <person name="Grossmann D."/>
            <person name="Bucher G."/>
        </authorList>
    </citation>
    <scope>NUCLEOTIDE SEQUENCE [LARGE SCALE GENOMIC DNA]</scope>
    <source>
        <strain evidence="14 15">Georgia GA2</strain>
    </source>
</reference>
<dbReference type="GO" id="GO:0030659">
    <property type="term" value="C:cytoplasmic vesicle membrane"/>
    <property type="evidence" value="ECO:0007669"/>
    <property type="project" value="UniProtKB-SubCell"/>
</dbReference>
<dbReference type="PROSITE" id="PS50003">
    <property type="entry name" value="PH_DOMAIN"/>
    <property type="match status" value="1"/>
</dbReference>
<feature type="domain" description="MHD1" evidence="13">
    <location>
        <begin position="425"/>
        <end position="556"/>
    </location>
</feature>